<proteinExistence type="predicted"/>
<dbReference type="Gene3D" id="1.10.260.40">
    <property type="entry name" value="lambda repressor-like DNA-binding domains"/>
    <property type="match status" value="1"/>
</dbReference>
<keyword evidence="6" id="KW-1185">Reference proteome</keyword>
<dbReference type="PROSITE" id="PS50932">
    <property type="entry name" value="HTH_LACI_2"/>
    <property type="match status" value="1"/>
</dbReference>
<dbReference type="RefSeq" id="WP_203981533.1">
    <property type="nucleotide sequence ID" value="NZ_BAAAQJ010000029.1"/>
</dbReference>
<dbReference type="GO" id="GO:0000976">
    <property type="term" value="F:transcription cis-regulatory region binding"/>
    <property type="evidence" value="ECO:0007669"/>
    <property type="project" value="TreeGrafter"/>
</dbReference>
<keyword evidence="3" id="KW-0804">Transcription</keyword>
<name>A0A8J3PP22_9ACTN</name>
<evidence type="ECO:0000259" key="4">
    <source>
        <dbReference type="PROSITE" id="PS50932"/>
    </source>
</evidence>
<evidence type="ECO:0000313" key="5">
    <source>
        <dbReference type="EMBL" id="GIG75949.1"/>
    </source>
</evidence>
<dbReference type="SUPFAM" id="SSF47413">
    <property type="entry name" value="lambda repressor-like DNA-binding domains"/>
    <property type="match status" value="1"/>
</dbReference>
<evidence type="ECO:0000313" key="6">
    <source>
        <dbReference type="Proteomes" id="UP000653674"/>
    </source>
</evidence>
<dbReference type="InterPro" id="IPR028082">
    <property type="entry name" value="Peripla_BP_I"/>
</dbReference>
<dbReference type="AlphaFoldDB" id="A0A8J3PP22"/>
<dbReference type="CDD" id="cd01392">
    <property type="entry name" value="HTH_LacI"/>
    <property type="match status" value="1"/>
</dbReference>
<dbReference type="SMART" id="SM00354">
    <property type="entry name" value="HTH_LACI"/>
    <property type="match status" value="1"/>
</dbReference>
<dbReference type="InterPro" id="IPR046335">
    <property type="entry name" value="LacI/GalR-like_sensor"/>
</dbReference>
<dbReference type="Proteomes" id="UP000653674">
    <property type="component" value="Unassembled WGS sequence"/>
</dbReference>
<dbReference type="PROSITE" id="PS00356">
    <property type="entry name" value="HTH_LACI_1"/>
    <property type="match status" value="1"/>
</dbReference>
<dbReference type="CDD" id="cd06267">
    <property type="entry name" value="PBP1_LacI_sugar_binding-like"/>
    <property type="match status" value="1"/>
</dbReference>
<dbReference type="EMBL" id="BONU01000041">
    <property type="protein sequence ID" value="GIG75949.1"/>
    <property type="molecule type" value="Genomic_DNA"/>
</dbReference>
<dbReference type="Pfam" id="PF13377">
    <property type="entry name" value="Peripla_BP_3"/>
    <property type="match status" value="1"/>
</dbReference>
<dbReference type="InterPro" id="IPR000843">
    <property type="entry name" value="HTH_LacI"/>
</dbReference>
<keyword evidence="2" id="KW-0238">DNA-binding</keyword>
<dbReference type="PRINTS" id="PR00036">
    <property type="entry name" value="HTHLACI"/>
</dbReference>
<gene>
    <name evidence="5" type="ORF">Pfl04_43530</name>
</gene>
<evidence type="ECO:0000256" key="2">
    <source>
        <dbReference type="ARBA" id="ARBA00023125"/>
    </source>
</evidence>
<keyword evidence="1" id="KW-0805">Transcription regulation</keyword>
<dbReference type="Pfam" id="PF00356">
    <property type="entry name" value="LacI"/>
    <property type="match status" value="1"/>
</dbReference>
<dbReference type="InterPro" id="IPR010982">
    <property type="entry name" value="Lambda_DNA-bd_dom_sf"/>
</dbReference>
<feature type="domain" description="HTH lacI-type" evidence="4">
    <location>
        <begin position="7"/>
        <end position="61"/>
    </location>
</feature>
<evidence type="ECO:0000256" key="3">
    <source>
        <dbReference type="ARBA" id="ARBA00023163"/>
    </source>
</evidence>
<dbReference type="PANTHER" id="PTHR30146:SF109">
    <property type="entry name" value="HTH-TYPE TRANSCRIPTIONAL REGULATOR GALS"/>
    <property type="match status" value="1"/>
</dbReference>
<evidence type="ECO:0000256" key="1">
    <source>
        <dbReference type="ARBA" id="ARBA00023015"/>
    </source>
</evidence>
<comment type="caution">
    <text evidence="5">The sequence shown here is derived from an EMBL/GenBank/DDBJ whole genome shotgun (WGS) entry which is preliminary data.</text>
</comment>
<sequence length="344" mass="36576">MTNRRRPTMKDVAQHAGVSVSTVSYVLNNSGPVAADRRARVLDAVEVLNYTPNESARSLKRRSASTIGLVVPDLANQFFALLAEGVERAASERDVLVVLCAPEATGAAGSVNARLLRSQRLDGVVYLSGADMSPSSLLELTRLGPVVLVDEQIPGFDLPAVVSDSRRGARAIARHVLEQGHEQLAIIGGPAQLWTAQQRLAGYREAIAAAGRDPDDLPVLAGDYRQDSGMKLAAQLFAGPPEERPTALLCANDLMAIGALQYCKSVGLTVPDDLSIVGFDDLPVASLLTPALTTVRQPARDMGFAAANRLFDLLEDKSADRSADQFPVTIQIRDSVAPPPGARP</sequence>
<accession>A0A8J3PP22</accession>
<protein>
    <submittedName>
        <fullName evidence="5">LacI family transcriptional regulator</fullName>
    </submittedName>
</protein>
<dbReference type="SUPFAM" id="SSF53822">
    <property type="entry name" value="Periplasmic binding protein-like I"/>
    <property type="match status" value="1"/>
</dbReference>
<dbReference type="Gene3D" id="3.40.50.2300">
    <property type="match status" value="2"/>
</dbReference>
<dbReference type="PANTHER" id="PTHR30146">
    <property type="entry name" value="LACI-RELATED TRANSCRIPTIONAL REPRESSOR"/>
    <property type="match status" value="1"/>
</dbReference>
<organism evidence="5 6">
    <name type="scientific">Planosporangium flavigriseum</name>
    <dbReference type="NCBI Taxonomy" id="373681"/>
    <lineage>
        <taxon>Bacteria</taxon>
        <taxon>Bacillati</taxon>
        <taxon>Actinomycetota</taxon>
        <taxon>Actinomycetes</taxon>
        <taxon>Micromonosporales</taxon>
        <taxon>Micromonosporaceae</taxon>
        <taxon>Planosporangium</taxon>
    </lineage>
</organism>
<dbReference type="GO" id="GO:0003700">
    <property type="term" value="F:DNA-binding transcription factor activity"/>
    <property type="evidence" value="ECO:0007669"/>
    <property type="project" value="TreeGrafter"/>
</dbReference>
<reference evidence="5" key="1">
    <citation type="submission" date="2021-01" db="EMBL/GenBank/DDBJ databases">
        <title>Whole genome shotgun sequence of Planosporangium flavigriseum NBRC 105377.</title>
        <authorList>
            <person name="Komaki H."/>
            <person name="Tamura T."/>
        </authorList>
    </citation>
    <scope>NUCLEOTIDE SEQUENCE</scope>
    <source>
        <strain evidence="5">NBRC 105377</strain>
    </source>
</reference>